<dbReference type="InterPro" id="IPR028889">
    <property type="entry name" value="USP"/>
</dbReference>
<accession>A0AAU9KF76</accession>
<reference evidence="2" key="1">
    <citation type="submission" date="2021-09" db="EMBL/GenBank/DDBJ databases">
        <authorList>
            <consortium name="AG Swart"/>
            <person name="Singh M."/>
            <person name="Singh A."/>
            <person name="Seah K."/>
            <person name="Emmerich C."/>
        </authorList>
    </citation>
    <scope>NUCLEOTIDE SEQUENCE</scope>
    <source>
        <strain evidence="2">ATCC30299</strain>
    </source>
</reference>
<comment type="caution">
    <text evidence="2">The sequence shown here is derived from an EMBL/GenBank/DDBJ whole genome shotgun (WGS) entry which is preliminary data.</text>
</comment>
<keyword evidence="3" id="KW-1185">Reference proteome</keyword>
<dbReference type="GO" id="GO:0004843">
    <property type="term" value="F:cysteine-type deubiquitinase activity"/>
    <property type="evidence" value="ECO:0007669"/>
    <property type="project" value="InterPro"/>
</dbReference>
<dbReference type="Proteomes" id="UP001162131">
    <property type="component" value="Unassembled WGS sequence"/>
</dbReference>
<dbReference type="Gene3D" id="3.90.70.10">
    <property type="entry name" value="Cysteine proteinases"/>
    <property type="match status" value="1"/>
</dbReference>
<feature type="domain" description="USP" evidence="1">
    <location>
        <begin position="15"/>
        <end position="90"/>
    </location>
</feature>
<evidence type="ECO:0000259" key="1">
    <source>
        <dbReference type="PROSITE" id="PS50235"/>
    </source>
</evidence>
<proteinExistence type="predicted"/>
<organism evidence="2 3">
    <name type="scientific">Blepharisma stoltei</name>
    <dbReference type="NCBI Taxonomy" id="1481888"/>
    <lineage>
        <taxon>Eukaryota</taxon>
        <taxon>Sar</taxon>
        <taxon>Alveolata</taxon>
        <taxon>Ciliophora</taxon>
        <taxon>Postciliodesmatophora</taxon>
        <taxon>Heterotrichea</taxon>
        <taxon>Heterotrichida</taxon>
        <taxon>Blepharismidae</taxon>
        <taxon>Blepharisma</taxon>
    </lineage>
</organism>
<dbReference type="EMBL" id="CAJZBQ010000055">
    <property type="protein sequence ID" value="CAG9332605.1"/>
    <property type="molecule type" value="Genomic_DNA"/>
</dbReference>
<gene>
    <name evidence="2" type="ORF">BSTOLATCC_MIC56899</name>
</gene>
<evidence type="ECO:0000313" key="2">
    <source>
        <dbReference type="EMBL" id="CAG9332605.1"/>
    </source>
</evidence>
<dbReference type="InterPro" id="IPR001394">
    <property type="entry name" value="Peptidase_C19_UCH"/>
</dbReference>
<name>A0AAU9KF76_9CILI</name>
<evidence type="ECO:0000313" key="3">
    <source>
        <dbReference type="Proteomes" id="UP001162131"/>
    </source>
</evidence>
<protein>
    <recommendedName>
        <fullName evidence="1">USP domain-containing protein</fullName>
    </recommendedName>
</protein>
<dbReference type="PROSITE" id="PS50235">
    <property type="entry name" value="USP_3"/>
    <property type="match status" value="1"/>
</dbReference>
<dbReference type="SUPFAM" id="SSF54001">
    <property type="entry name" value="Cysteine proteinases"/>
    <property type="match status" value="1"/>
</dbReference>
<dbReference type="AlphaFoldDB" id="A0AAU9KF76"/>
<dbReference type="Pfam" id="PF00443">
    <property type="entry name" value="UCH"/>
    <property type="match status" value="1"/>
</dbReference>
<sequence>MISINRSLIYDRIKSGIPNIENTCYLNSFLQILASNNEFCEKIQHTENRLLSTLSSLLSSIRNPGSGNIKQLVRLFINQVNAEFPMVMFT</sequence>
<dbReference type="GO" id="GO:0016579">
    <property type="term" value="P:protein deubiquitination"/>
    <property type="evidence" value="ECO:0007669"/>
    <property type="project" value="InterPro"/>
</dbReference>
<dbReference type="InterPro" id="IPR038765">
    <property type="entry name" value="Papain-like_cys_pep_sf"/>
</dbReference>